<name>A0AAV7I473_COTGL</name>
<accession>A0AAV7I473</accession>
<protein>
    <submittedName>
        <fullName evidence="1">Uncharacterized protein</fullName>
    </submittedName>
</protein>
<gene>
    <name evidence="1" type="ORF">KQX54_018720</name>
</gene>
<dbReference type="EMBL" id="JAHXZJ010002609">
    <property type="protein sequence ID" value="KAH0540633.1"/>
    <property type="molecule type" value="Genomic_DNA"/>
</dbReference>
<evidence type="ECO:0000313" key="2">
    <source>
        <dbReference type="Proteomes" id="UP000826195"/>
    </source>
</evidence>
<organism evidence="1 2">
    <name type="scientific">Cotesia glomerata</name>
    <name type="common">Lepidopteran parasitic wasp</name>
    <name type="synonym">Apanteles glomeratus</name>
    <dbReference type="NCBI Taxonomy" id="32391"/>
    <lineage>
        <taxon>Eukaryota</taxon>
        <taxon>Metazoa</taxon>
        <taxon>Ecdysozoa</taxon>
        <taxon>Arthropoda</taxon>
        <taxon>Hexapoda</taxon>
        <taxon>Insecta</taxon>
        <taxon>Pterygota</taxon>
        <taxon>Neoptera</taxon>
        <taxon>Endopterygota</taxon>
        <taxon>Hymenoptera</taxon>
        <taxon>Apocrita</taxon>
        <taxon>Ichneumonoidea</taxon>
        <taxon>Braconidae</taxon>
        <taxon>Microgastrinae</taxon>
        <taxon>Cotesia</taxon>
    </lineage>
</organism>
<keyword evidence="2" id="KW-1185">Reference proteome</keyword>
<comment type="caution">
    <text evidence="1">The sequence shown here is derived from an EMBL/GenBank/DDBJ whole genome shotgun (WGS) entry which is preliminary data.</text>
</comment>
<dbReference type="AlphaFoldDB" id="A0AAV7I473"/>
<dbReference type="Proteomes" id="UP000826195">
    <property type="component" value="Unassembled WGS sequence"/>
</dbReference>
<reference evidence="1 2" key="1">
    <citation type="journal article" date="2021" name="J. Hered.">
        <title>A chromosome-level genome assembly of the parasitoid wasp, Cotesia glomerata (Hymenoptera: Braconidae).</title>
        <authorList>
            <person name="Pinto B.J."/>
            <person name="Weis J.J."/>
            <person name="Gamble T."/>
            <person name="Ode P.J."/>
            <person name="Paul R."/>
            <person name="Zaspel J.M."/>
        </authorList>
    </citation>
    <scope>NUCLEOTIDE SEQUENCE [LARGE SCALE GENOMIC DNA]</scope>
    <source>
        <strain evidence="1">CgM1</strain>
    </source>
</reference>
<evidence type="ECO:0000313" key="1">
    <source>
        <dbReference type="EMBL" id="KAH0540633.1"/>
    </source>
</evidence>
<sequence>MRNGANLKAQFKKVEASKRGTRAVTGTCTSQWERLDIQPKETRLASKSKKAPVIFRSKLNKNWDNEENLNFELNSDLEVHFEVEVGVACGRGGGRGLLWNQSTKTREWFDRGSEMWHELGWAST</sequence>
<proteinExistence type="predicted"/>